<comment type="caution">
    <text evidence="4">The sequence shown here is derived from an EMBL/GenBank/DDBJ whole genome shotgun (WGS) entry which is preliminary data.</text>
</comment>
<feature type="chain" id="PRO_5047091804" evidence="2">
    <location>
        <begin position="28"/>
        <end position="966"/>
    </location>
</feature>
<dbReference type="Gene3D" id="2.170.130.10">
    <property type="entry name" value="TonB-dependent receptor, plug domain"/>
    <property type="match status" value="1"/>
</dbReference>
<keyword evidence="1" id="KW-0472">Membrane</keyword>
<keyword evidence="5" id="KW-1185">Reference proteome</keyword>
<evidence type="ECO:0000313" key="4">
    <source>
        <dbReference type="EMBL" id="MBD2723115.1"/>
    </source>
</evidence>
<dbReference type="InterPro" id="IPR012910">
    <property type="entry name" value="Plug_dom"/>
</dbReference>
<proteinExistence type="inferred from homology"/>
<dbReference type="Pfam" id="PF07715">
    <property type="entry name" value="Plug"/>
    <property type="match status" value="1"/>
</dbReference>
<keyword evidence="2" id="KW-0732">Signal</keyword>
<dbReference type="NCBIfam" id="TIGR04056">
    <property type="entry name" value="OMP_RagA_SusC"/>
    <property type="match status" value="1"/>
</dbReference>
<keyword evidence="1" id="KW-0998">Cell outer membrane</keyword>
<reference evidence="4 5" key="1">
    <citation type="submission" date="2020-09" db="EMBL/GenBank/DDBJ databases">
        <authorList>
            <person name="Kim M.K."/>
        </authorList>
    </citation>
    <scope>NUCLEOTIDE SEQUENCE [LARGE SCALE GENOMIC DNA]</scope>
    <source>
        <strain evidence="4 5">BT189</strain>
    </source>
</reference>
<accession>A0ABR8JX06</accession>
<evidence type="ECO:0000259" key="3">
    <source>
        <dbReference type="Pfam" id="PF07715"/>
    </source>
</evidence>
<dbReference type="NCBIfam" id="TIGR04057">
    <property type="entry name" value="SusC_RagA_signa"/>
    <property type="match status" value="1"/>
</dbReference>
<comment type="subcellular location">
    <subcellularLocation>
        <location evidence="1">Cell outer membrane</location>
        <topology evidence="1">Multi-pass membrane protein</topology>
    </subcellularLocation>
</comment>
<comment type="similarity">
    <text evidence="1">Belongs to the TonB-dependent receptor family.</text>
</comment>
<keyword evidence="1" id="KW-0813">Transport</keyword>
<evidence type="ECO:0000256" key="1">
    <source>
        <dbReference type="PROSITE-ProRule" id="PRU01360"/>
    </source>
</evidence>
<dbReference type="InterPro" id="IPR023997">
    <property type="entry name" value="TonB-dep_OMP_SusC/RagA_CS"/>
</dbReference>
<dbReference type="InterPro" id="IPR037066">
    <property type="entry name" value="Plug_dom_sf"/>
</dbReference>
<feature type="signal peptide" evidence="2">
    <location>
        <begin position="1"/>
        <end position="27"/>
    </location>
</feature>
<dbReference type="InterPro" id="IPR023996">
    <property type="entry name" value="TonB-dep_OMP_SusC/RagA"/>
</dbReference>
<dbReference type="InterPro" id="IPR039426">
    <property type="entry name" value="TonB-dep_rcpt-like"/>
</dbReference>
<keyword evidence="1" id="KW-0812">Transmembrane</keyword>
<gene>
    <name evidence="4" type="ORF">IC234_13355</name>
</gene>
<organism evidence="4 5">
    <name type="scientific">Hymenobacter armeniacus</name>
    <dbReference type="NCBI Taxonomy" id="2771358"/>
    <lineage>
        <taxon>Bacteria</taxon>
        <taxon>Pseudomonadati</taxon>
        <taxon>Bacteroidota</taxon>
        <taxon>Cytophagia</taxon>
        <taxon>Cytophagales</taxon>
        <taxon>Hymenobacteraceae</taxon>
        <taxon>Hymenobacter</taxon>
    </lineage>
</organism>
<dbReference type="Proteomes" id="UP000606003">
    <property type="component" value="Unassembled WGS sequence"/>
</dbReference>
<dbReference type="RefSeq" id="WP_190925414.1">
    <property type="nucleotide sequence ID" value="NZ_JACXAC010000004.1"/>
</dbReference>
<name>A0ABR8JX06_9BACT</name>
<dbReference type="SUPFAM" id="SSF56935">
    <property type="entry name" value="Porins"/>
    <property type="match status" value="1"/>
</dbReference>
<protein>
    <submittedName>
        <fullName evidence="4">SusC/RagA family TonB-linked outer membrane protein</fullName>
    </submittedName>
</protein>
<keyword evidence="1" id="KW-1134">Transmembrane beta strand</keyword>
<evidence type="ECO:0000256" key="2">
    <source>
        <dbReference type="SAM" id="SignalP"/>
    </source>
</evidence>
<feature type="domain" description="TonB-dependent receptor plug" evidence="3">
    <location>
        <begin position="68"/>
        <end position="174"/>
    </location>
</feature>
<dbReference type="EMBL" id="JACXAC010000004">
    <property type="protein sequence ID" value="MBD2723115.1"/>
    <property type="molecule type" value="Genomic_DNA"/>
</dbReference>
<evidence type="ECO:0000313" key="5">
    <source>
        <dbReference type="Proteomes" id="UP000606003"/>
    </source>
</evidence>
<dbReference type="PROSITE" id="PS52016">
    <property type="entry name" value="TONB_DEPENDENT_REC_3"/>
    <property type="match status" value="1"/>
</dbReference>
<sequence>MKQYVHKRVPGAVWAGILAALALPAAAQTPDSTRAVASDSVRSQRAAAQSGSFLEQQVALPFGPTISRRNTTAALSSIGNGPLRSYNTPNLGNTLLGQLSGLNVAQRGSAPGNNDTPALSIRGVQTFQDNAVTVLVDGFETNYTTLLPEEIESITVLKDAAALAVYGLDGANGVVLITTKRGVASGKNAITFSSRFGVQTPAYKTEFVSNGEYADLYNQGLLSDGKTIGQGYFSTPQIVDNFKSGAYPYLYPNVNWYDETIRPSTTSQDYNLTVRGGRPDAKYFVALGYADYNGLYANTDKDRKTSSNYNLQRFNLRANFDAEITKFLTAEIKLRGTMLNKTFPNAAETDIWRNIALFNPYPLFTPDGSYGGAQGYAENPAASIRQKGYNSINDRTVDANVKLIGKLDFLTRGLSVFGQVNFNNFYFSTYNKTRGYLYQELTARPDLTAPGQDLQFDAAVRGSSDRNFAITQGTGTQLTRTSFVGGTEYSRSFGPHAVYASAMYLQERIDGAGNEIPYAKQNIMGRVSYNFREKYFAELGYSVSGSENFPKGHRFGVFPSLSAGWVLSQESFLSGSKAVSFLKLRGSVGLLGNDRAGNSGRFIYNQFYLGAGSYLLGNNYDVTAATFRQGNLANPAVTWEKSLKANVGLDAVLYENLSVSVDVFQERRTDIFLNPSSFVSSIVGATFNNVNRGETQNRGAEVELSYRGTVGPLGYRLGGNASYAKNKIINIEEPYRPEEYLRAEGRSINQPFILESIGFFQNQAEIDQSPKQLFGEVRPGDVKYKDQNNDGFIDDKDRVAIGNTAVPNFYYGFSTGFDFKGFDLNVFFQGAASRSVSLLDNNNVVPFLNGGVKPTPWVRDNYWTPERGNAAQFPRLTTEANPNNYRPSTLWQRDGSFIRLRNVELGYTLPLSVSSRLKLSTVRVYVSGNNLYTWDRIKELTVDPEIMNVFVHPSLKSYNFGFSVQL</sequence>